<accession>A0ABN2WDG4</accession>
<gene>
    <name evidence="5" type="ORF">GCM10009823_05370</name>
</gene>
<reference evidence="5 6" key="1">
    <citation type="journal article" date="2019" name="Int. J. Syst. Evol. Microbiol.">
        <title>The Global Catalogue of Microorganisms (GCM) 10K type strain sequencing project: providing services to taxonomists for standard genome sequencing and annotation.</title>
        <authorList>
            <consortium name="The Broad Institute Genomics Platform"/>
            <consortium name="The Broad Institute Genome Sequencing Center for Infectious Disease"/>
            <person name="Wu L."/>
            <person name="Ma J."/>
        </authorList>
    </citation>
    <scope>NUCLEOTIDE SEQUENCE [LARGE SCALE GENOMIC DNA]</scope>
    <source>
        <strain evidence="5 6">JCM 15900</strain>
    </source>
</reference>
<protein>
    <recommendedName>
        <fullName evidence="4">HTH marR-type domain-containing protein</fullName>
    </recommendedName>
</protein>
<feature type="domain" description="HTH marR-type" evidence="4">
    <location>
        <begin position="9"/>
        <end position="153"/>
    </location>
</feature>
<dbReference type="InterPro" id="IPR036388">
    <property type="entry name" value="WH-like_DNA-bd_sf"/>
</dbReference>
<dbReference type="PANTHER" id="PTHR33164">
    <property type="entry name" value="TRANSCRIPTIONAL REGULATOR, MARR FAMILY"/>
    <property type="match status" value="1"/>
</dbReference>
<dbReference type="InterPro" id="IPR036390">
    <property type="entry name" value="WH_DNA-bd_sf"/>
</dbReference>
<dbReference type="Pfam" id="PF12802">
    <property type="entry name" value="MarR_2"/>
    <property type="match status" value="1"/>
</dbReference>
<evidence type="ECO:0000313" key="6">
    <source>
        <dbReference type="Proteomes" id="UP001500984"/>
    </source>
</evidence>
<keyword evidence="6" id="KW-1185">Reference proteome</keyword>
<dbReference type="InterPro" id="IPR000835">
    <property type="entry name" value="HTH_MarR-typ"/>
</dbReference>
<dbReference type="InterPro" id="IPR039422">
    <property type="entry name" value="MarR/SlyA-like"/>
</dbReference>
<evidence type="ECO:0000313" key="5">
    <source>
        <dbReference type="EMBL" id="GAA2089516.1"/>
    </source>
</evidence>
<dbReference type="Gene3D" id="1.10.10.10">
    <property type="entry name" value="Winged helix-like DNA-binding domain superfamily/Winged helix DNA-binding domain"/>
    <property type="match status" value="1"/>
</dbReference>
<name>A0ABN2WDG4_9MICO</name>
<dbReference type="SMART" id="SM00347">
    <property type="entry name" value="HTH_MARR"/>
    <property type="match status" value="1"/>
</dbReference>
<dbReference type="PANTHER" id="PTHR33164:SF43">
    <property type="entry name" value="HTH-TYPE TRANSCRIPTIONAL REPRESSOR YETL"/>
    <property type="match status" value="1"/>
</dbReference>
<proteinExistence type="predicted"/>
<keyword evidence="3" id="KW-0804">Transcription</keyword>
<evidence type="ECO:0000256" key="1">
    <source>
        <dbReference type="ARBA" id="ARBA00023015"/>
    </source>
</evidence>
<sequence>MEQTGMTERAELLADLVHFAQTLARQVHAARADDPELIGLTQLEGATMQFIDRHPGVGTTELAAGLGLQHTNASTALRGLEDKGLIQRRPVPSDRRATSIWPTERAATNLRRVRGHWARLLDPAPIDDRALRDAVTSLSAATEHLAAGDPAPQ</sequence>
<organism evidence="5 6">
    <name type="scientific">Brevibacterium salitolerans</name>
    <dbReference type="NCBI Taxonomy" id="1403566"/>
    <lineage>
        <taxon>Bacteria</taxon>
        <taxon>Bacillati</taxon>
        <taxon>Actinomycetota</taxon>
        <taxon>Actinomycetes</taxon>
        <taxon>Micrococcales</taxon>
        <taxon>Brevibacteriaceae</taxon>
        <taxon>Brevibacterium</taxon>
    </lineage>
</organism>
<dbReference type="RefSeq" id="WP_344334884.1">
    <property type="nucleotide sequence ID" value="NZ_BAAAPZ010000002.1"/>
</dbReference>
<dbReference type="PROSITE" id="PS50995">
    <property type="entry name" value="HTH_MARR_2"/>
    <property type="match status" value="1"/>
</dbReference>
<dbReference type="Proteomes" id="UP001500984">
    <property type="component" value="Unassembled WGS sequence"/>
</dbReference>
<evidence type="ECO:0000256" key="2">
    <source>
        <dbReference type="ARBA" id="ARBA00023125"/>
    </source>
</evidence>
<dbReference type="InterPro" id="IPR023187">
    <property type="entry name" value="Tscrpt_reg_MarR-type_CS"/>
</dbReference>
<evidence type="ECO:0000259" key="4">
    <source>
        <dbReference type="PROSITE" id="PS50995"/>
    </source>
</evidence>
<dbReference type="PROSITE" id="PS01117">
    <property type="entry name" value="HTH_MARR_1"/>
    <property type="match status" value="1"/>
</dbReference>
<keyword evidence="1" id="KW-0805">Transcription regulation</keyword>
<keyword evidence="2" id="KW-0238">DNA-binding</keyword>
<dbReference type="EMBL" id="BAAAPZ010000002">
    <property type="protein sequence ID" value="GAA2089516.1"/>
    <property type="molecule type" value="Genomic_DNA"/>
</dbReference>
<dbReference type="SUPFAM" id="SSF46785">
    <property type="entry name" value="Winged helix' DNA-binding domain"/>
    <property type="match status" value="1"/>
</dbReference>
<evidence type="ECO:0000256" key="3">
    <source>
        <dbReference type="ARBA" id="ARBA00023163"/>
    </source>
</evidence>
<comment type="caution">
    <text evidence="5">The sequence shown here is derived from an EMBL/GenBank/DDBJ whole genome shotgun (WGS) entry which is preliminary data.</text>
</comment>